<evidence type="ECO:0000259" key="1">
    <source>
        <dbReference type="PROSITE" id="PS50125"/>
    </source>
</evidence>
<proteinExistence type="predicted"/>
<dbReference type="InterPro" id="IPR029787">
    <property type="entry name" value="Nucleotide_cyclase"/>
</dbReference>
<dbReference type="InterPro" id="IPR050697">
    <property type="entry name" value="Adenylyl/Guanylyl_Cyclase_3/4"/>
</dbReference>
<dbReference type="AlphaFoldDB" id="A0A6J6ZUZ1"/>
<gene>
    <name evidence="2" type="ORF">UFOPK3004_02015</name>
</gene>
<protein>
    <submittedName>
        <fullName evidence="2">Unannotated protein</fullName>
    </submittedName>
</protein>
<dbReference type="GO" id="GO:0035556">
    <property type="term" value="P:intracellular signal transduction"/>
    <property type="evidence" value="ECO:0007669"/>
    <property type="project" value="InterPro"/>
</dbReference>
<name>A0A6J6ZUZ1_9ZZZZ</name>
<dbReference type="PANTHER" id="PTHR43081">
    <property type="entry name" value="ADENYLATE CYCLASE, TERMINAL-DIFFERENTIATION SPECIFIC-RELATED"/>
    <property type="match status" value="1"/>
</dbReference>
<dbReference type="GO" id="GO:0009190">
    <property type="term" value="P:cyclic nucleotide biosynthetic process"/>
    <property type="evidence" value="ECO:0007669"/>
    <property type="project" value="InterPro"/>
</dbReference>
<evidence type="ECO:0000313" key="2">
    <source>
        <dbReference type="EMBL" id="CAB4824249.1"/>
    </source>
</evidence>
<dbReference type="Pfam" id="PF00211">
    <property type="entry name" value="Guanylate_cyc"/>
    <property type="match status" value="1"/>
</dbReference>
<dbReference type="InterPro" id="IPR001054">
    <property type="entry name" value="A/G_cyclase"/>
</dbReference>
<dbReference type="PROSITE" id="PS50125">
    <property type="entry name" value="GUANYLATE_CYCLASE_2"/>
    <property type="match status" value="1"/>
</dbReference>
<organism evidence="2">
    <name type="scientific">freshwater metagenome</name>
    <dbReference type="NCBI Taxonomy" id="449393"/>
    <lineage>
        <taxon>unclassified sequences</taxon>
        <taxon>metagenomes</taxon>
        <taxon>ecological metagenomes</taxon>
    </lineage>
</organism>
<dbReference type="PANTHER" id="PTHR43081:SF1">
    <property type="entry name" value="ADENYLATE CYCLASE, TERMINAL-DIFFERENTIATION SPECIFIC"/>
    <property type="match status" value="1"/>
</dbReference>
<dbReference type="SUPFAM" id="SSF55073">
    <property type="entry name" value="Nucleotide cyclase"/>
    <property type="match status" value="1"/>
</dbReference>
<feature type="domain" description="Guanylate cyclase" evidence="1">
    <location>
        <begin position="6"/>
        <end position="116"/>
    </location>
</feature>
<reference evidence="2" key="1">
    <citation type="submission" date="2020-05" db="EMBL/GenBank/DDBJ databases">
        <authorList>
            <person name="Chiriac C."/>
            <person name="Salcher M."/>
            <person name="Ghai R."/>
            <person name="Kavagutti S V."/>
        </authorList>
    </citation>
    <scope>NUCLEOTIDE SEQUENCE</scope>
</reference>
<dbReference type="EMBL" id="CAFAAL010000304">
    <property type="protein sequence ID" value="CAB4824249.1"/>
    <property type="molecule type" value="Genomic_DNA"/>
</dbReference>
<dbReference type="Gene3D" id="3.30.70.1230">
    <property type="entry name" value="Nucleotide cyclase"/>
    <property type="match status" value="1"/>
</dbReference>
<sequence>MKVERTFVFVDLSGFTKYTAANGDSAAGNILTKFRAEVRDVAASWGIRVDKWLGDGCMIVSVEQDMAIGFALDMQKRCEDVCRPLTVRVGLATGEVLMFQGEDYIGTSVNLASRLCDVAEHNEVLMPRSDLRRLPPGVTENNHDNVVLRGLGEVEVVNLTAQDKIGGNNDTGELWTRSPFVA</sequence>
<dbReference type="CDD" id="cd07302">
    <property type="entry name" value="CHD"/>
    <property type="match status" value="1"/>
</dbReference>
<accession>A0A6J6ZUZ1</accession>